<dbReference type="InterPro" id="IPR001647">
    <property type="entry name" value="HTH_TetR"/>
</dbReference>
<dbReference type="AlphaFoldDB" id="A0A511DF78"/>
<keyword evidence="1" id="KW-0805">Transcription regulation</keyword>
<keyword evidence="7" id="KW-1185">Reference proteome</keyword>
<dbReference type="Gene3D" id="1.10.357.10">
    <property type="entry name" value="Tetracycline Repressor, domain 2"/>
    <property type="match status" value="1"/>
</dbReference>
<dbReference type="Proteomes" id="UP000321685">
    <property type="component" value="Unassembled WGS sequence"/>
</dbReference>
<protein>
    <submittedName>
        <fullName evidence="6">TetR family transcriptional regulator</fullName>
    </submittedName>
</protein>
<comment type="caution">
    <text evidence="6">The sequence shown here is derived from an EMBL/GenBank/DDBJ whole genome shotgun (WGS) entry which is preliminary data.</text>
</comment>
<dbReference type="PANTHER" id="PTHR30055">
    <property type="entry name" value="HTH-TYPE TRANSCRIPTIONAL REGULATOR RUTR"/>
    <property type="match status" value="1"/>
</dbReference>
<dbReference type="InterPro" id="IPR009057">
    <property type="entry name" value="Homeodomain-like_sf"/>
</dbReference>
<dbReference type="PRINTS" id="PR00455">
    <property type="entry name" value="HTHTETR"/>
</dbReference>
<dbReference type="InterPro" id="IPR050109">
    <property type="entry name" value="HTH-type_TetR-like_transc_reg"/>
</dbReference>
<accession>A0A511DF78</accession>
<keyword evidence="3" id="KW-0804">Transcription</keyword>
<dbReference type="Pfam" id="PF00440">
    <property type="entry name" value="TetR_N"/>
    <property type="match status" value="1"/>
</dbReference>
<evidence type="ECO:0000259" key="5">
    <source>
        <dbReference type="PROSITE" id="PS50977"/>
    </source>
</evidence>
<keyword evidence="2 4" id="KW-0238">DNA-binding</keyword>
<dbReference type="EMBL" id="BJVJ01000019">
    <property type="protein sequence ID" value="GEL23440.1"/>
    <property type="molecule type" value="Genomic_DNA"/>
</dbReference>
<dbReference type="GO" id="GO:0003700">
    <property type="term" value="F:DNA-binding transcription factor activity"/>
    <property type="evidence" value="ECO:0007669"/>
    <property type="project" value="TreeGrafter"/>
</dbReference>
<dbReference type="OrthoDB" id="4214267at2"/>
<dbReference type="PROSITE" id="PS50977">
    <property type="entry name" value="HTH_TETR_2"/>
    <property type="match status" value="1"/>
</dbReference>
<gene>
    <name evidence="6" type="ORF">PSU4_23940</name>
</gene>
<evidence type="ECO:0000256" key="3">
    <source>
        <dbReference type="ARBA" id="ARBA00023163"/>
    </source>
</evidence>
<organism evidence="6 7">
    <name type="scientific">Pseudonocardia sulfidoxydans NBRC 16205</name>
    <dbReference type="NCBI Taxonomy" id="1223511"/>
    <lineage>
        <taxon>Bacteria</taxon>
        <taxon>Bacillati</taxon>
        <taxon>Actinomycetota</taxon>
        <taxon>Actinomycetes</taxon>
        <taxon>Pseudonocardiales</taxon>
        <taxon>Pseudonocardiaceae</taxon>
        <taxon>Pseudonocardia</taxon>
    </lineage>
</organism>
<evidence type="ECO:0000313" key="7">
    <source>
        <dbReference type="Proteomes" id="UP000321685"/>
    </source>
</evidence>
<evidence type="ECO:0000256" key="1">
    <source>
        <dbReference type="ARBA" id="ARBA00023015"/>
    </source>
</evidence>
<name>A0A511DF78_9PSEU</name>
<reference evidence="6 7" key="1">
    <citation type="submission" date="2019-07" db="EMBL/GenBank/DDBJ databases">
        <title>Whole genome shotgun sequence of Pseudonocardia sulfidoxydans NBRC 16205.</title>
        <authorList>
            <person name="Hosoyama A."/>
            <person name="Uohara A."/>
            <person name="Ohji S."/>
            <person name="Ichikawa N."/>
        </authorList>
    </citation>
    <scope>NUCLEOTIDE SEQUENCE [LARGE SCALE GENOMIC DNA]</scope>
    <source>
        <strain evidence="6 7">NBRC 16205</strain>
    </source>
</reference>
<proteinExistence type="predicted"/>
<feature type="DNA-binding region" description="H-T-H motif" evidence="4">
    <location>
        <begin position="57"/>
        <end position="76"/>
    </location>
</feature>
<dbReference type="PANTHER" id="PTHR30055:SF234">
    <property type="entry name" value="HTH-TYPE TRANSCRIPTIONAL REGULATOR BETI"/>
    <property type="match status" value="1"/>
</dbReference>
<dbReference type="GO" id="GO:0000976">
    <property type="term" value="F:transcription cis-regulatory region binding"/>
    <property type="evidence" value="ECO:0007669"/>
    <property type="project" value="TreeGrafter"/>
</dbReference>
<evidence type="ECO:0000256" key="4">
    <source>
        <dbReference type="PROSITE-ProRule" id="PRU00335"/>
    </source>
</evidence>
<sequence length="231" mass="25022">MRHQEWHETHCTECSEIPNLDRVTAPTVRDAQKARTRRALIDAALALTDERGRQGLTVDAVAERAGVSRRTVFNHFATLDEIVLAACTEMLDVLVDGFVEATAAAPPGEPGLAAVVDDVVRALHATDLVGPMAYLTHVLGGRGEQDARVEVIVEAAFGRCGRHLLGVVAARYPGVDPLDVQLVVGSLLSGVQVLHGHWWERTGAVDDAASRREWARLLDRLTSALRTGFGR</sequence>
<evidence type="ECO:0000313" key="6">
    <source>
        <dbReference type="EMBL" id="GEL23440.1"/>
    </source>
</evidence>
<evidence type="ECO:0000256" key="2">
    <source>
        <dbReference type="ARBA" id="ARBA00023125"/>
    </source>
</evidence>
<feature type="domain" description="HTH tetR-type" evidence="5">
    <location>
        <begin position="34"/>
        <end position="94"/>
    </location>
</feature>
<dbReference type="SUPFAM" id="SSF46689">
    <property type="entry name" value="Homeodomain-like"/>
    <property type="match status" value="1"/>
</dbReference>